<sequence length="537" mass="58922">MKIKPLKYLLSILLLSVILPAFAQQDTYIPPGGQAWLFGNAPAAMYGNMQLDGTLGSSANAQLYFMGKKWTNGNSAALPDESANGLNGTGGMFRFSSANMLYGNTGQQTVYGGYNVASGAGVSFPNLEISNGAGLLLDDLSDLKVRNTLNFASGHIFLNGWNLVVGQNNPGTITGYSDQRFVVNGGGVAGGFLYREGLSATTGRIVFPVGTAPGSYSPAAVDYKGAPDIFHVRVFDDIYAAAISGAEMQDTFINKTWNVGHVLPGSAPTDVILQHMNAAMEMPVYADNRDSSYITRFGNGTWDRLPVLPFQPQSGTLTTQAMGSSATMHLRRFTAGISPNEYFSKTVLFAEMAPPAQFIEFNAWRATIDFVQLKWSTSREVNNAVFEIQRRLENETDFTTVARVPTQAPGGYSNVRLDYPYQDANDYDGWSYYRIKAVSRTGQVTYTDIKPVPPLIQIDVYPNPNFGQFHVRIRGIRAAMKLQVINTWGQQLRMYNVERDADIAVRELPASIYYLVLSYEATQVIAYRTKVVVIGQK</sequence>
<dbReference type="Proteomes" id="UP000324611">
    <property type="component" value="Unassembled WGS sequence"/>
</dbReference>
<name>A0A5B2VQ70_9BACT</name>
<evidence type="ECO:0000313" key="2">
    <source>
        <dbReference type="EMBL" id="KAA2240249.1"/>
    </source>
</evidence>
<accession>A0A5B2VQ70</accession>
<evidence type="ECO:0000313" key="3">
    <source>
        <dbReference type="Proteomes" id="UP000324611"/>
    </source>
</evidence>
<feature type="signal peptide" evidence="1">
    <location>
        <begin position="1"/>
        <end position="23"/>
    </location>
</feature>
<feature type="chain" id="PRO_5022966003" evidence="1">
    <location>
        <begin position="24"/>
        <end position="537"/>
    </location>
</feature>
<comment type="caution">
    <text evidence="2">The sequence shown here is derived from an EMBL/GenBank/DDBJ whole genome shotgun (WGS) entry which is preliminary data.</text>
</comment>
<keyword evidence="3" id="KW-1185">Reference proteome</keyword>
<protein>
    <submittedName>
        <fullName evidence="2">T9SS type A sorting domain-containing protein</fullName>
    </submittedName>
</protein>
<dbReference type="InterPro" id="IPR026444">
    <property type="entry name" value="Secre_tail"/>
</dbReference>
<dbReference type="RefSeq" id="WP_149841427.1">
    <property type="nucleotide sequence ID" value="NZ_VUOC01000004.1"/>
</dbReference>
<reference evidence="2 3" key="2">
    <citation type="submission" date="2019-09" db="EMBL/GenBank/DDBJ databases">
        <authorList>
            <person name="Jin C."/>
        </authorList>
    </citation>
    <scope>NUCLEOTIDE SEQUENCE [LARGE SCALE GENOMIC DNA]</scope>
    <source>
        <strain evidence="2 3">BN140078</strain>
    </source>
</reference>
<reference evidence="2 3" key="1">
    <citation type="submission" date="2019-09" db="EMBL/GenBank/DDBJ databases">
        <title>Chitinophaga ginsengihumi sp. nov., isolated from soil of ginseng rhizosphere.</title>
        <authorList>
            <person name="Lee J."/>
        </authorList>
    </citation>
    <scope>NUCLEOTIDE SEQUENCE [LARGE SCALE GENOMIC DNA]</scope>
    <source>
        <strain evidence="2 3">BN140078</strain>
    </source>
</reference>
<evidence type="ECO:0000256" key="1">
    <source>
        <dbReference type="SAM" id="SignalP"/>
    </source>
</evidence>
<dbReference type="EMBL" id="VUOC01000004">
    <property type="protein sequence ID" value="KAA2240249.1"/>
    <property type="molecule type" value="Genomic_DNA"/>
</dbReference>
<dbReference type="AlphaFoldDB" id="A0A5B2VQ70"/>
<keyword evidence="1" id="KW-0732">Signal</keyword>
<proteinExistence type="predicted"/>
<organism evidence="2 3">
    <name type="scientific">Chitinophaga agrisoli</name>
    <dbReference type="NCBI Taxonomy" id="2607653"/>
    <lineage>
        <taxon>Bacteria</taxon>
        <taxon>Pseudomonadati</taxon>
        <taxon>Bacteroidota</taxon>
        <taxon>Chitinophagia</taxon>
        <taxon>Chitinophagales</taxon>
        <taxon>Chitinophagaceae</taxon>
        <taxon>Chitinophaga</taxon>
    </lineage>
</organism>
<dbReference type="NCBIfam" id="TIGR04183">
    <property type="entry name" value="Por_Secre_tail"/>
    <property type="match status" value="1"/>
</dbReference>
<gene>
    <name evidence="2" type="ORF">F0L74_29225</name>
</gene>